<dbReference type="STRING" id="320787.CA2015_1253"/>
<gene>
    <name evidence="1" type="ORF">CA2015_1253</name>
</gene>
<keyword evidence="2" id="KW-1185">Reference proteome</keyword>
<dbReference type="InterPro" id="IPR019861">
    <property type="entry name" value="PorP/SprF_Bacteroidetes"/>
</dbReference>
<evidence type="ECO:0000313" key="1">
    <source>
        <dbReference type="EMBL" id="AKP50701.1"/>
    </source>
</evidence>
<dbReference type="AlphaFoldDB" id="A0A0H4P8A9"/>
<dbReference type="Pfam" id="PF11751">
    <property type="entry name" value="PorP_SprF"/>
    <property type="match status" value="1"/>
</dbReference>
<dbReference type="KEGG" id="camu:CA2015_1253"/>
<organism evidence="1 2">
    <name type="scientific">Cyclobacterium amurskyense</name>
    <dbReference type="NCBI Taxonomy" id="320787"/>
    <lineage>
        <taxon>Bacteria</taxon>
        <taxon>Pseudomonadati</taxon>
        <taxon>Bacteroidota</taxon>
        <taxon>Cytophagia</taxon>
        <taxon>Cytophagales</taxon>
        <taxon>Cyclobacteriaceae</taxon>
        <taxon>Cyclobacterium</taxon>
    </lineage>
</organism>
<dbReference type="RefSeq" id="WP_048641122.1">
    <property type="nucleotide sequence ID" value="NZ_CP012040.1"/>
</dbReference>
<protein>
    <submittedName>
        <fullName evidence="1">Putative membrane protein</fullName>
    </submittedName>
</protein>
<dbReference type="EMBL" id="CP012040">
    <property type="protein sequence ID" value="AKP50701.1"/>
    <property type="molecule type" value="Genomic_DNA"/>
</dbReference>
<dbReference type="NCBIfam" id="TIGR03519">
    <property type="entry name" value="T9SS_PorP_fam"/>
    <property type="match status" value="1"/>
</dbReference>
<proteinExistence type="predicted"/>
<dbReference type="Proteomes" id="UP000036520">
    <property type="component" value="Chromosome"/>
</dbReference>
<evidence type="ECO:0000313" key="2">
    <source>
        <dbReference type="Proteomes" id="UP000036520"/>
    </source>
</evidence>
<sequence length="324" mass="35594">MKNIFRVFGFLVILLAVGIIGSEAQQLPQFSQYMFNGLHVNPAYAGYKGEHYVQSTYRSQWGGLPDAPTTFTVTADLSANEGLMGFGVSIMSDEVGPTKTNTGLLTYAYRIQTGDKSFLGIGVSGGISEYAIDGSMFDPNDFGDGELPEGRINVYTPNLNTGIFFHNPNFYAGFSAYNLVGKKSLEKEAIALAYHNVHYYLTAGALFPLSDDVKFKPSFLMRNGGSGPTNLDLNGMFLFMDRIWAGASYRTNLKVGASDLPSGLSSKNAVALILELFATEKLRLGYAYDVQTNALNGLRNNSHEMSLGYYISPRKVNMKNPRWF</sequence>
<dbReference type="PATRIC" id="fig|320787.5.peg.1381"/>
<dbReference type="OrthoDB" id="1320396at2"/>
<accession>A0A0H4P8A9</accession>
<reference evidence="1 2" key="1">
    <citation type="submission" date="2015-07" db="EMBL/GenBank/DDBJ databases">
        <authorList>
            <person name="Kim K.M."/>
        </authorList>
    </citation>
    <scope>NUCLEOTIDE SEQUENCE [LARGE SCALE GENOMIC DNA]</scope>
    <source>
        <strain evidence="1 2">KCTC 12363</strain>
    </source>
</reference>
<name>A0A0H4P8A9_9BACT</name>